<dbReference type="Gene3D" id="3.30.450.40">
    <property type="match status" value="1"/>
</dbReference>
<dbReference type="PROSITE" id="PS50045">
    <property type="entry name" value="SIGMA54_INTERACT_4"/>
    <property type="match status" value="1"/>
</dbReference>
<dbReference type="InterPro" id="IPR058031">
    <property type="entry name" value="AAA_lid_NorR"/>
</dbReference>
<feature type="domain" description="Sigma-54 factor interaction" evidence="5">
    <location>
        <begin position="205"/>
        <end position="435"/>
    </location>
</feature>
<dbReference type="Pfam" id="PF00158">
    <property type="entry name" value="Sigma54_activat"/>
    <property type="match status" value="1"/>
</dbReference>
<dbReference type="Gene3D" id="1.10.10.60">
    <property type="entry name" value="Homeodomain-like"/>
    <property type="match status" value="1"/>
</dbReference>
<dbReference type="Proteomes" id="UP001058120">
    <property type="component" value="Chromosome"/>
</dbReference>
<proteinExistence type="predicted"/>
<dbReference type="Gene3D" id="3.40.50.300">
    <property type="entry name" value="P-loop containing nucleotide triphosphate hydrolases"/>
    <property type="match status" value="1"/>
</dbReference>
<dbReference type="InterPro" id="IPR002078">
    <property type="entry name" value="Sigma_54_int"/>
</dbReference>
<keyword evidence="4" id="KW-0804">Transcription</keyword>
<organism evidence="6 7">
    <name type="scientific">Taurinivorans muris</name>
    <dbReference type="NCBI Taxonomy" id="2787751"/>
    <lineage>
        <taxon>Bacteria</taxon>
        <taxon>Pseudomonadati</taxon>
        <taxon>Thermodesulfobacteriota</taxon>
        <taxon>Desulfovibrionia</taxon>
        <taxon>Desulfovibrionales</taxon>
        <taxon>Desulfovibrionaceae</taxon>
        <taxon>Taurinivorans</taxon>
    </lineage>
</organism>
<dbReference type="PANTHER" id="PTHR32071">
    <property type="entry name" value="TRANSCRIPTIONAL REGULATORY PROTEIN"/>
    <property type="match status" value="1"/>
</dbReference>
<keyword evidence="1" id="KW-0547">Nucleotide-binding</keyword>
<evidence type="ECO:0000256" key="2">
    <source>
        <dbReference type="ARBA" id="ARBA00022840"/>
    </source>
</evidence>
<dbReference type="InterPro" id="IPR029016">
    <property type="entry name" value="GAF-like_dom_sf"/>
</dbReference>
<evidence type="ECO:0000256" key="4">
    <source>
        <dbReference type="ARBA" id="ARBA00023163"/>
    </source>
</evidence>
<dbReference type="Pfam" id="PF02954">
    <property type="entry name" value="HTH_8"/>
    <property type="match status" value="1"/>
</dbReference>
<dbReference type="SUPFAM" id="SSF52540">
    <property type="entry name" value="P-loop containing nucleoside triphosphate hydrolases"/>
    <property type="match status" value="1"/>
</dbReference>
<keyword evidence="2" id="KW-0067">ATP-binding</keyword>
<reference evidence="6" key="1">
    <citation type="submission" date="2020-12" db="EMBL/GenBank/DDBJ databases">
        <title>Taurinivorans muris gen. nov., sp. nov., fundamental and realized metabolic niche of a ubiquitous sulfidogenic bacterium in the murine intestine.</title>
        <authorList>
            <person name="Ye H."/>
            <person name="Hanson B.T."/>
            <person name="Loy A."/>
        </authorList>
    </citation>
    <scope>NUCLEOTIDE SEQUENCE</scope>
    <source>
        <strain evidence="6">LT0009</strain>
    </source>
</reference>
<dbReference type="RefSeq" id="WP_334316207.1">
    <property type="nucleotide sequence ID" value="NZ_CP065938.1"/>
</dbReference>
<dbReference type="CDD" id="cd00009">
    <property type="entry name" value="AAA"/>
    <property type="match status" value="1"/>
</dbReference>
<dbReference type="Gene3D" id="1.10.8.60">
    <property type="match status" value="1"/>
</dbReference>
<evidence type="ECO:0000259" key="5">
    <source>
        <dbReference type="PROSITE" id="PS50045"/>
    </source>
</evidence>
<protein>
    <submittedName>
        <fullName evidence="6">Sigma-54-dependent Fis family transcriptional regulator</fullName>
    </submittedName>
</protein>
<dbReference type="SUPFAM" id="SSF55781">
    <property type="entry name" value="GAF domain-like"/>
    <property type="match status" value="1"/>
</dbReference>
<keyword evidence="7" id="KW-1185">Reference proteome</keyword>
<dbReference type="EMBL" id="CP065938">
    <property type="protein sequence ID" value="UWX06597.1"/>
    <property type="molecule type" value="Genomic_DNA"/>
</dbReference>
<evidence type="ECO:0000313" key="7">
    <source>
        <dbReference type="Proteomes" id="UP001058120"/>
    </source>
</evidence>
<name>A0ABY5Y5G0_9BACT</name>
<evidence type="ECO:0000256" key="3">
    <source>
        <dbReference type="ARBA" id="ARBA00023015"/>
    </source>
</evidence>
<accession>A0ABY5Y5G0</accession>
<evidence type="ECO:0000256" key="1">
    <source>
        <dbReference type="ARBA" id="ARBA00022741"/>
    </source>
</evidence>
<sequence length="521" mass="58928">MVKAPENYKDYLETLRIMASYLGPQRSFRSNLEFFLQLLAKRHDFMRAHLVLFEPETGLLRLRHAYSSQEVNEVTYSPGVGVTGQVFATGKSIIVEKLKDDKHFLSLLFNRTDEEMEKLAFISVPVLSPVEANPMTARDILGTLNVDTMGGDRDDLEWRCLFLEVVASLIANGSAYLQEEISRLWRVDSAVTLMQEDTGNYFLFSKVMRHLADQASHLAQGRSPLLLVGENGVGKEFLARRIYKASSRKDMPFVSCYLATIAEEKMFAELVGYQKGAFAGAVQTQKGLFEQAQYGTIFLDCVEYLTKEAQEALLHLLQEHEISRLGGKPFSCDVRVVASTCVSLEQLVQEGKFLKELYIRLNLYSLYIPPLRERREDIIPLAEYFLSQIAEQESPSGQAEKAVKRISYPALQLLTHYYWPGNIPELQKCMELAAQNCSDQVIRAGDLPPSLQTAESTDTENELSLGDAVARFEKEMIVDALVKASGNVLKAAKILKSSYRIVNYKVKKYNIDPRHFTVRKV</sequence>
<dbReference type="InterPro" id="IPR009057">
    <property type="entry name" value="Homeodomain-like_sf"/>
</dbReference>
<dbReference type="InterPro" id="IPR027417">
    <property type="entry name" value="P-loop_NTPase"/>
</dbReference>
<dbReference type="PRINTS" id="PR01590">
    <property type="entry name" value="HTHFIS"/>
</dbReference>
<dbReference type="SUPFAM" id="SSF46689">
    <property type="entry name" value="Homeodomain-like"/>
    <property type="match status" value="1"/>
</dbReference>
<keyword evidence="3" id="KW-0805">Transcription regulation</keyword>
<evidence type="ECO:0000313" key="6">
    <source>
        <dbReference type="EMBL" id="UWX06597.1"/>
    </source>
</evidence>
<gene>
    <name evidence="6" type="ORF">JBF11_04635</name>
</gene>
<dbReference type="Pfam" id="PF25601">
    <property type="entry name" value="AAA_lid_14"/>
    <property type="match status" value="1"/>
</dbReference>
<dbReference type="InterPro" id="IPR002197">
    <property type="entry name" value="HTH_Fis"/>
</dbReference>